<keyword evidence="1" id="KW-1133">Transmembrane helix</keyword>
<feature type="transmembrane region" description="Helical" evidence="1">
    <location>
        <begin position="12"/>
        <end position="34"/>
    </location>
</feature>
<comment type="caution">
    <text evidence="2">The sequence shown here is derived from an EMBL/GenBank/DDBJ whole genome shotgun (WGS) entry which is preliminary data.</text>
</comment>
<evidence type="ECO:0000313" key="2">
    <source>
        <dbReference type="EMBL" id="RXZ72986.1"/>
    </source>
</evidence>
<feature type="transmembrane region" description="Helical" evidence="1">
    <location>
        <begin position="40"/>
        <end position="58"/>
    </location>
</feature>
<name>A0A4V1QYF6_9MICO</name>
<organism evidence="2 3">
    <name type="scientific">Agromyces albus</name>
    <dbReference type="NCBI Taxonomy" id="205332"/>
    <lineage>
        <taxon>Bacteria</taxon>
        <taxon>Bacillati</taxon>
        <taxon>Actinomycetota</taxon>
        <taxon>Actinomycetes</taxon>
        <taxon>Micrococcales</taxon>
        <taxon>Microbacteriaceae</taxon>
        <taxon>Agromyces</taxon>
    </lineage>
</organism>
<proteinExistence type="predicted"/>
<dbReference type="Proteomes" id="UP000293865">
    <property type="component" value="Unassembled WGS sequence"/>
</dbReference>
<evidence type="ECO:0000313" key="3">
    <source>
        <dbReference type="Proteomes" id="UP000293865"/>
    </source>
</evidence>
<dbReference type="RefSeq" id="WP_129519173.1">
    <property type="nucleotide sequence ID" value="NZ_SDPN01000002.1"/>
</dbReference>
<keyword evidence="1" id="KW-0812">Transmembrane</keyword>
<reference evidence="2 3" key="1">
    <citation type="submission" date="2019-01" db="EMBL/GenBank/DDBJ databases">
        <title>Agromyces.</title>
        <authorList>
            <person name="Li J."/>
        </authorList>
    </citation>
    <scope>NUCLEOTIDE SEQUENCE [LARGE SCALE GENOMIC DNA]</scope>
    <source>
        <strain evidence="2 3">DSM 15934</strain>
    </source>
</reference>
<protein>
    <submittedName>
        <fullName evidence="2">Uncharacterized protein</fullName>
    </submittedName>
</protein>
<keyword evidence="3" id="KW-1185">Reference proteome</keyword>
<feature type="transmembrane region" description="Helical" evidence="1">
    <location>
        <begin position="79"/>
        <end position="107"/>
    </location>
</feature>
<evidence type="ECO:0000256" key="1">
    <source>
        <dbReference type="SAM" id="Phobius"/>
    </source>
</evidence>
<dbReference type="EMBL" id="SDPN01000002">
    <property type="protein sequence ID" value="RXZ72986.1"/>
    <property type="molecule type" value="Genomic_DNA"/>
</dbReference>
<accession>A0A4V1QYF6</accession>
<dbReference type="AlphaFoldDB" id="A0A4V1QYF6"/>
<gene>
    <name evidence="2" type="ORF">ESP51_01825</name>
</gene>
<sequence>MPRIRITRVGAKAVFVTAAVASVILVGLAANAVFRPPSGLVAASLAWVIVVVAGTRWFRGEDEAVGPPRVWWRMTALPLMGYVLGAIFVLNAGTQAYAILTVGAAALAETGDLWPAVIALACNGLIAAAYLHSSIRLSLGHGDAA</sequence>
<feature type="transmembrane region" description="Helical" evidence="1">
    <location>
        <begin position="113"/>
        <end position="131"/>
    </location>
</feature>
<keyword evidence="1" id="KW-0472">Membrane</keyword>
<dbReference type="OrthoDB" id="5122773at2"/>